<keyword evidence="1 3" id="KW-0378">Hydrolase</keyword>
<dbReference type="Pfam" id="PF00795">
    <property type="entry name" value="CN_hydrolase"/>
    <property type="match status" value="1"/>
</dbReference>
<organism evidence="3 4">
    <name type="scientific">Pseudobacteriovorax antillogorgiicola</name>
    <dbReference type="NCBI Taxonomy" id="1513793"/>
    <lineage>
        <taxon>Bacteria</taxon>
        <taxon>Pseudomonadati</taxon>
        <taxon>Bdellovibrionota</taxon>
        <taxon>Oligoflexia</taxon>
        <taxon>Oligoflexales</taxon>
        <taxon>Pseudobacteriovoracaceae</taxon>
        <taxon>Pseudobacteriovorax</taxon>
    </lineage>
</organism>
<protein>
    <submittedName>
        <fullName evidence="3">Predicted amidohydrolase</fullName>
    </submittedName>
</protein>
<dbReference type="InterPro" id="IPR045254">
    <property type="entry name" value="Nit1/2_C-N_Hydrolase"/>
</dbReference>
<feature type="domain" description="CN hydrolase" evidence="2">
    <location>
        <begin position="4"/>
        <end position="266"/>
    </location>
</feature>
<proteinExistence type="predicted"/>
<dbReference type="InterPro" id="IPR036526">
    <property type="entry name" value="C-N_Hydrolase_sf"/>
</dbReference>
<accession>A0A1Y6CK40</accession>
<dbReference type="Gene3D" id="3.60.110.10">
    <property type="entry name" value="Carbon-nitrogen hydrolase"/>
    <property type="match status" value="1"/>
</dbReference>
<sequence length="284" mass="31359">MKELLVATISMCSGDDKSKNVDVALSKVREAAKLGAKWVLLPEIFSYHGPYHSLHDAAEYPDSPLLQSLSGVARETKITLFAGSVGERPRESTGYEALNAKGDKKVHNTMFVFGPDGSLLERYRKTHLFNLLDGEGKALYCESEGFIPGHRAVAFEHDGWRVGLAICYDLRFPEFFGLLAKSQALDIIVIPSAFTEGTGKDHWEVLLRARAIEHQCYVLASNQCGEHRPGKRSYGHSMIIDPWGCKIADTGDDAGIALAVIGQDSLQKVRARLPALANKRRDLY</sequence>
<evidence type="ECO:0000259" key="2">
    <source>
        <dbReference type="PROSITE" id="PS50263"/>
    </source>
</evidence>
<gene>
    <name evidence="3" type="ORF">SAMN06296036_12575</name>
</gene>
<dbReference type="PROSITE" id="PS50263">
    <property type="entry name" value="CN_HYDROLASE"/>
    <property type="match status" value="1"/>
</dbReference>
<keyword evidence="4" id="KW-1185">Reference proteome</keyword>
<dbReference type="GO" id="GO:0016811">
    <property type="term" value="F:hydrolase activity, acting on carbon-nitrogen (but not peptide) bonds, in linear amides"/>
    <property type="evidence" value="ECO:0007669"/>
    <property type="project" value="InterPro"/>
</dbReference>
<dbReference type="RefSeq" id="WP_132324101.1">
    <property type="nucleotide sequence ID" value="NZ_FWZT01000025.1"/>
</dbReference>
<dbReference type="PANTHER" id="PTHR23088:SF27">
    <property type="entry name" value="DEAMINATED GLUTATHIONE AMIDASE"/>
    <property type="match status" value="1"/>
</dbReference>
<reference evidence="4" key="1">
    <citation type="submission" date="2017-04" db="EMBL/GenBank/DDBJ databases">
        <authorList>
            <person name="Varghese N."/>
            <person name="Submissions S."/>
        </authorList>
    </citation>
    <scope>NUCLEOTIDE SEQUENCE [LARGE SCALE GENOMIC DNA]</scope>
    <source>
        <strain evidence="4">RKEM611</strain>
    </source>
</reference>
<dbReference type="EMBL" id="FWZT01000025">
    <property type="protein sequence ID" value="SMF69992.1"/>
    <property type="molecule type" value="Genomic_DNA"/>
</dbReference>
<evidence type="ECO:0000313" key="3">
    <source>
        <dbReference type="EMBL" id="SMF69992.1"/>
    </source>
</evidence>
<evidence type="ECO:0000313" key="4">
    <source>
        <dbReference type="Proteomes" id="UP000192907"/>
    </source>
</evidence>
<dbReference type="Proteomes" id="UP000192907">
    <property type="component" value="Unassembled WGS sequence"/>
</dbReference>
<evidence type="ECO:0000256" key="1">
    <source>
        <dbReference type="ARBA" id="ARBA00022801"/>
    </source>
</evidence>
<dbReference type="STRING" id="1513793.SAMN06296036_12575"/>
<dbReference type="AlphaFoldDB" id="A0A1Y6CK40"/>
<dbReference type="PANTHER" id="PTHR23088">
    <property type="entry name" value="NITRILASE-RELATED"/>
    <property type="match status" value="1"/>
</dbReference>
<name>A0A1Y6CK40_9BACT</name>
<dbReference type="InterPro" id="IPR003010">
    <property type="entry name" value="C-N_Hydrolase"/>
</dbReference>
<dbReference type="SUPFAM" id="SSF56317">
    <property type="entry name" value="Carbon-nitrogen hydrolase"/>
    <property type="match status" value="1"/>
</dbReference>
<dbReference type="OrthoDB" id="5290165at2"/>
<dbReference type="CDD" id="cd07572">
    <property type="entry name" value="nit"/>
    <property type="match status" value="1"/>
</dbReference>